<feature type="compositionally biased region" description="Polar residues" evidence="12">
    <location>
        <begin position="351"/>
        <end position="360"/>
    </location>
</feature>
<dbReference type="FunFam" id="3.90.80.10:FF:000004">
    <property type="entry name" value="Inorganic pyrophosphatase"/>
    <property type="match status" value="1"/>
</dbReference>
<comment type="catalytic activity">
    <reaction evidence="11">
        <text>diphosphate + H2O = 2 phosphate + H(+)</text>
        <dbReference type="Rhea" id="RHEA:24576"/>
        <dbReference type="ChEBI" id="CHEBI:15377"/>
        <dbReference type="ChEBI" id="CHEBI:15378"/>
        <dbReference type="ChEBI" id="CHEBI:33019"/>
        <dbReference type="ChEBI" id="CHEBI:43474"/>
        <dbReference type="EC" id="3.6.1.1"/>
    </reaction>
</comment>
<evidence type="ECO:0000256" key="4">
    <source>
        <dbReference type="ARBA" id="ARBA00012146"/>
    </source>
</evidence>
<dbReference type="GO" id="GO:0006796">
    <property type="term" value="P:phosphate-containing compound metabolic process"/>
    <property type="evidence" value="ECO:0007669"/>
    <property type="project" value="InterPro"/>
</dbReference>
<dbReference type="GO" id="GO:0005737">
    <property type="term" value="C:cytoplasm"/>
    <property type="evidence" value="ECO:0007669"/>
    <property type="project" value="UniProtKB-SubCell"/>
</dbReference>
<comment type="caution">
    <text evidence="13">The sequence shown here is derived from an EMBL/GenBank/DDBJ whole genome shotgun (WGS) entry which is preliminary data.</text>
</comment>
<evidence type="ECO:0000256" key="10">
    <source>
        <dbReference type="ARBA" id="ARBA00040300"/>
    </source>
</evidence>
<dbReference type="Proteomes" id="UP000779574">
    <property type="component" value="Unassembled WGS sequence"/>
</dbReference>
<evidence type="ECO:0000256" key="6">
    <source>
        <dbReference type="ARBA" id="ARBA00022723"/>
    </source>
</evidence>
<comment type="similarity">
    <text evidence="3">Belongs to the PPase family.</text>
</comment>
<dbReference type="InterPro" id="IPR036649">
    <property type="entry name" value="Pyrophosphatase_sf"/>
</dbReference>
<accession>A0A9P8IXX0</accession>
<evidence type="ECO:0000313" key="13">
    <source>
        <dbReference type="EMBL" id="KAG9661291.1"/>
    </source>
</evidence>
<dbReference type="SUPFAM" id="SSF50324">
    <property type="entry name" value="Inorganic pyrophosphatase"/>
    <property type="match status" value="1"/>
</dbReference>
<dbReference type="GO" id="GO:0004427">
    <property type="term" value="F:inorganic diphosphate phosphatase activity"/>
    <property type="evidence" value="ECO:0007669"/>
    <property type="project" value="UniProtKB-EC"/>
</dbReference>
<evidence type="ECO:0000256" key="1">
    <source>
        <dbReference type="ARBA" id="ARBA00001946"/>
    </source>
</evidence>
<dbReference type="GO" id="GO:0000287">
    <property type="term" value="F:magnesium ion binding"/>
    <property type="evidence" value="ECO:0007669"/>
    <property type="project" value="InterPro"/>
</dbReference>
<feature type="non-terminal residue" evidence="13">
    <location>
        <position position="880"/>
    </location>
</feature>
<feature type="compositionally biased region" description="Basic residues" evidence="12">
    <location>
        <begin position="65"/>
        <end position="91"/>
    </location>
</feature>
<reference evidence="13" key="2">
    <citation type="submission" date="2021-08" db="EMBL/GenBank/DDBJ databases">
        <authorList>
            <person name="Gostincar C."/>
            <person name="Sun X."/>
            <person name="Song Z."/>
            <person name="Gunde-Cimerman N."/>
        </authorList>
    </citation>
    <scope>NUCLEOTIDE SEQUENCE</scope>
    <source>
        <strain evidence="13">EXF-9911</strain>
    </source>
</reference>
<feature type="region of interest" description="Disordered" evidence="12">
    <location>
        <begin position="345"/>
        <end position="394"/>
    </location>
</feature>
<feature type="compositionally biased region" description="Basic residues" evidence="12">
    <location>
        <begin position="160"/>
        <end position="171"/>
    </location>
</feature>
<dbReference type="PROSITE" id="PS00387">
    <property type="entry name" value="PPASE"/>
    <property type="match status" value="1"/>
</dbReference>
<dbReference type="Pfam" id="PF00719">
    <property type="entry name" value="Pyrophosphatase"/>
    <property type="match status" value="1"/>
</dbReference>
<feature type="compositionally biased region" description="Basic and acidic residues" evidence="12">
    <location>
        <begin position="47"/>
        <end position="64"/>
    </location>
</feature>
<dbReference type="CDD" id="cd00412">
    <property type="entry name" value="pyrophosphatase"/>
    <property type="match status" value="1"/>
</dbReference>
<feature type="region of interest" description="Disordered" evidence="12">
    <location>
        <begin position="1"/>
        <end position="201"/>
    </location>
</feature>
<name>A0A9P8IXX0_AURME</name>
<keyword evidence="5" id="KW-0963">Cytoplasm</keyword>
<evidence type="ECO:0000256" key="11">
    <source>
        <dbReference type="ARBA" id="ARBA00047820"/>
    </source>
</evidence>
<comment type="subcellular location">
    <subcellularLocation>
        <location evidence="2">Cytoplasm</location>
    </subcellularLocation>
</comment>
<sequence length="880" mass="99650">MDEAPGQAPCWSHLPIRKSEVQKTNSQLSTSTHQVRIQAAPLQHPHLLAEPRSHPPHPVKESKPRQKRGKTKKKKKDKEKGRSRRNKRKSKAVTGVVQTFKAKNVPKDRLTLDPGTKFGLYTRCRSSGPTKGKGLPDLVFSEMRFLQKPESPTKEEPDRKPKKKSQKKKGRQLSEREISKYFDVGATRSGDDNTGQRRHTPPLDISRVARDVQTASPVISVLLEKPFLGFGSRGSHPPTTSYYSWSESVKGSSARMAHFVQDLEPLAAGQLQSGRAQQRMEAVVLEQDTAQHPSAERMIPGQHNQNQDLIHEPAQEISQITRLPVKHQIDQGADTETKPIAISEKHENSAPAATTLVNQSERQRHSAKRTFSADKAMPTRPTANDNERCRTEPTQPELKVNPVKQYSEPWEELLQSCELAARPPVLTYYDEDLPRYNSLAINRQRPLDNYSHAGPPLWRADVDYLTEYDFPNSTAFMSEQVHWTQPVATEYHDDTAPFLEEMMMDEASESLDSQEDHELATEDASEWDIDDAERYDEIQDSQIRDGEIMDNFSVFWQPNSRRADPTTAKAADAAVFKSRTAQVARHLSATTRSSHNMSSPKYSVRSVGAPHTLEHRIFIEKDGQPCSPFHDIPLYANEQQTILNMVVEIPRWTNAKQEISKEETLNPIKQDTKKGKLRFVRNCFPHKGYLWNYGAFPQTWEDPNVTHPETKAQGDNDPLDVCEIGELVAKPGEIKQVKVLGVMALLDEGETDWKIIVIDVNDPLAPKLNDIEDVERHLPGLLRATNEWFRIYKIPDGKPENQFAFSGECKNKKYAMDVVRECAEAWEKLITGKTNKGDINLTNTTVSHSNDRTDPSKLDIPQGDNKAPAPIDPSIDKWFF</sequence>
<dbReference type="Gene3D" id="3.90.80.10">
    <property type="entry name" value="Inorganic pyrophosphatase"/>
    <property type="match status" value="1"/>
</dbReference>
<comment type="cofactor">
    <cofactor evidence="1">
        <name>Mg(2+)</name>
        <dbReference type="ChEBI" id="CHEBI:18420"/>
    </cofactor>
</comment>
<evidence type="ECO:0000256" key="8">
    <source>
        <dbReference type="ARBA" id="ARBA00022842"/>
    </source>
</evidence>
<dbReference type="EC" id="3.6.1.1" evidence="4"/>
<dbReference type="AlphaFoldDB" id="A0A9P8IXX0"/>
<evidence type="ECO:0000256" key="3">
    <source>
        <dbReference type="ARBA" id="ARBA00006220"/>
    </source>
</evidence>
<keyword evidence="6" id="KW-0479">Metal-binding</keyword>
<feature type="compositionally biased region" description="Basic and acidic residues" evidence="12">
    <location>
        <begin position="145"/>
        <end position="159"/>
    </location>
</feature>
<keyword evidence="7" id="KW-0378">Hydrolase</keyword>
<proteinExistence type="inferred from homology"/>
<feature type="compositionally biased region" description="Polar residues" evidence="12">
    <location>
        <begin position="22"/>
        <end position="35"/>
    </location>
</feature>
<protein>
    <recommendedName>
        <fullName evidence="10">Inorganic pyrophosphatase</fullName>
        <ecNumber evidence="4">3.6.1.1</ecNumber>
    </recommendedName>
    <alternativeName>
        <fullName evidence="9">Pyrophosphate phospho-hydrolase</fullName>
    </alternativeName>
</protein>
<evidence type="ECO:0000256" key="5">
    <source>
        <dbReference type="ARBA" id="ARBA00022490"/>
    </source>
</evidence>
<reference evidence="13" key="1">
    <citation type="journal article" date="2021" name="J Fungi (Basel)">
        <title>Virulence traits and population genomics of the black yeast Aureobasidium melanogenum.</title>
        <authorList>
            <person name="Cernosa A."/>
            <person name="Sun X."/>
            <person name="Gostincar C."/>
            <person name="Fang C."/>
            <person name="Gunde-Cimerman N."/>
            <person name="Song Z."/>
        </authorList>
    </citation>
    <scope>NUCLEOTIDE SEQUENCE</scope>
    <source>
        <strain evidence="13">EXF-9911</strain>
    </source>
</reference>
<dbReference type="InterPro" id="IPR008162">
    <property type="entry name" value="Pyrophosphatase"/>
</dbReference>
<evidence type="ECO:0000256" key="7">
    <source>
        <dbReference type="ARBA" id="ARBA00022801"/>
    </source>
</evidence>
<organism evidence="13 14">
    <name type="scientific">Aureobasidium melanogenum</name>
    <name type="common">Aureobasidium pullulans var. melanogenum</name>
    <dbReference type="NCBI Taxonomy" id="46634"/>
    <lineage>
        <taxon>Eukaryota</taxon>
        <taxon>Fungi</taxon>
        <taxon>Dikarya</taxon>
        <taxon>Ascomycota</taxon>
        <taxon>Pezizomycotina</taxon>
        <taxon>Dothideomycetes</taxon>
        <taxon>Dothideomycetidae</taxon>
        <taxon>Dothideales</taxon>
        <taxon>Saccotheciaceae</taxon>
        <taxon>Aureobasidium</taxon>
    </lineage>
</organism>
<dbReference type="EMBL" id="JAHFXF010001953">
    <property type="protein sequence ID" value="KAG9661291.1"/>
    <property type="molecule type" value="Genomic_DNA"/>
</dbReference>
<keyword evidence="8" id="KW-0460">Magnesium</keyword>
<dbReference type="PANTHER" id="PTHR10286">
    <property type="entry name" value="INORGANIC PYROPHOSPHATASE"/>
    <property type="match status" value="1"/>
</dbReference>
<evidence type="ECO:0000256" key="9">
    <source>
        <dbReference type="ARBA" id="ARBA00032535"/>
    </source>
</evidence>
<evidence type="ECO:0000313" key="14">
    <source>
        <dbReference type="Proteomes" id="UP000779574"/>
    </source>
</evidence>
<evidence type="ECO:0000256" key="12">
    <source>
        <dbReference type="SAM" id="MobiDB-lite"/>
    </source>
</evidence>
<feature type="region of interest" description="Disordered" evidence="12">
    <location>
        <begin position="840"/>
        <end position="873"/>
    </location>
</feature>
<gene>
    <name evidence="13" type="ORF">KCU76_g19379</name>
</gene>
<evidence type="ECO:0000256" key="2">
    <source>
        <dbReference type="ARBA" id="ARBA00004496"/>
    </source>
</evidence>